<sequence length="285" mass="31634">MTPSDAAPMTSSPPDPVTLILPVRNAAAQLAAVLNEWSRFLQTELGRGYDIILVDDGSTDKTPELLDNFRSTIPHLRLLKHPQSLGFGASLRTALAEPTHPIVCYSSLDYPYTPADLLKLLGQLGKVAPVFDVPHAIEAVSGCRTGRPVPPFWKIVGGLYRIFARIALGISPPRLPGWLGFRDHFRSWWLWLAMGVPLADVNSAFKVFRRSLFDRFPIQSDSDFVHAEIFAKLTFLSVLVAEEPLSPKSEATPKTWWSDFWAVLKDAKFHTPLPDLTQPTVSPTP</sequence>
<dbReference type="KEGG" id="lrs:PX52LOC_05484"/>
<dbReference type="GO" id="GO:0016740">
    <property type="term" value="F:transferase activity"/>
    <property type="evidence" value="ECO:0007669"/>
    <property type="project" value="UniProtKB-KW"/>
</dbReference>
<accession>A0A5C1AGA7</accession>
<name>A0A5C1AGA7_9BACT</name>
<dbReference type="EMBL" id="CP042425">
    <property type="protein sequence ID" value="QEL18459.1"/>
    <property type="molecule type" value="Genomic_DNA"/>
</dbReference>
<gene>
    <name evidence="2" type="ORF">PX52LOC_05484</name>
</gene>
<evidence type="ECO:0000313" key="2">
    <source>
        <dbReference type="EMBL" id="QEL18459.1"/>
    </source>
</evidence>
<dbReference type="InterPro" id="IPR029044">
    <property type="entry name" value="Nucleotide-diphossugar_trans"/>
</dbReference>
<dbReference type="AlphaFoldDB" id="A0A5C1AGA7"/>
<dbReference type="CDD" id="cd04179">
    <property type="entry name" value="DPM_DPG-synthase_like"/>
    <property type="match status" value="1"/>
</dbReference>
<keyword evidence="3" id="KW-1185">Reference proteome</keyword>
<dbReference type="SUPFAM" id="SSF53448">
    <property type="entry name" value="Nucleotide-diphospho-sugar transferases"/>
    <property type="match status" value="1"/>
</dbReference>
<dbReference type="InterPro" id="IPR050256">
    <property type="entry name" value="Glycosyltransferase_2"/>
</dbReference>
<dbReference type="OrthoDB" id="274511at2"/>
<dbReference type="InterPro" id="IPR001173">
    <property type="entry name" value="Glyco_trans_2-like"/>
</dbReference>
<dbReference type="Gene3D" id="3.90.550.10">
    <property type="entry name" value="Spore Coat Polysaccharide Biosynthesis Protein SpsA, Chain A"/>
    <property type="match status" value="1"/>
</dbReference>
<dbReference type="Pfam" id="PF00535">
    <property type="entry name" value="Glycos_transf_2"/>
    <property type="match status" value="1"/>
</dbReference>
<proteinExistence type="predicted"/>
<dbReference type="PANTHER" id="PTHR48090">
    <property type="entry name" value="UNDECAPRENYL-PHOSPHATE 4-DEOXY-4-FORMAMIDO-L-ARABINOSE TRANSFERASE-RELATED"/>
    <property type="match status" value="1"/>
</dbReference>
<protein>
    <submittedName>
        <fullName evidence="2">GT2 family glycosyltransferase</fullName>
    </submittedName>
</protein>
<dbReference type="PANTHER" id="PTHR48090:SF7">
    <property type="entry name" value="RFBJ PROTEIN"/>
    <property type="match status" value="1"/>
</dbReference>
<feature type="domain" description="Glycosyltransferase 2-like" evidence="1">
    <location>
        <begin position="19"/>
        <end position="126"/>
    </location>
</feature>
<keyword evidence="2" id="KW-0808">Transferase</keyword>
<reference evidence="3" key="1">
    <citation type="submission" date="2019-08" db="EMBL/GenBank/DDBJ databases">
        <title>Limnoglobus roseus gen. nov., sp. nov., a novel freshwater planctomycete with a giant genome from the family Gemmataceae.</title>
        <authorList>
            <person name="Kulichevskaya I.S."/>
            <person name="Naumoff D.G."/>
            <person name="Miroshnikov K."/>
            <person name="Ivanova A."/>
            <person name="Philippov D.A."/>
            <person name="Hakobyan A."/>
            <person name="Rijpstra I.C."/>
            <person name="Sinninghe Damste J.S."/>
            <person name="Liesack W."/>
            <person name="Dedysh S.N."/>
        </authorList>
    </citation>
    <scope>NUCLEOTIDE SEQUENCE [LARGE SCALE GENOMIC DNA]</scope>
    <source>
        <strain evidence="3">PX52</strain>
    </source>
</reference>
<evidence type="ECO:0000259" key="1">
    <source>
        <dbReference type="Pfam" id="PF00535"/>
    </source>
</evidence>
<dbReference type="Proteomes" id="UP000324974">
    <property type="component" value="Chromosome"/>
</dbReference>
<evidence type="ECO:0000313" key="3">
    <source>
        <dbReference type="Proteomes" id="UP000324974"/>
    </source>
</evidence>
<organism evidence="2 3">
    <name type="scientific">Limnoglobus roseus</name>
    <dbReference type="NCBI Taxonomy" id="2598579"/>
    <lineage>
        <taxon>Bacteria</taxon>
        <taxon>Pseudomonadati</taxon>
        <taxon>Planctomycetota</taxon>
        <taxon>Planctomycetia</taxon>
        <taxon>Gemmatales</taxon>
        <taxon>Gemmataceae</taxon>
        <taxon>Limnoglobus</taxon>
    </lineage>
</organism>